<dbReference type="Pfam" id="PF07525">
    <property type="entry name" value="SOCS_box"/>
    <property type="match status" value="1"/>
</dbReference>
<evidence type="ECO:0000313" key="20">
    <source>
        <dbReference type="Proteomes" id="UP000694844"/>
    </source>
</evidence>
<accession>A0A8B8D8A2</accession>
<keyword evidence="6" id="KW-0963">Cytoplasm</keyword>
<evidence type="ECO:0000256" key="8">
    <source>
        <dbReference type="ARBA" id="ARBA00022700"/>
    </source>
</evidence>
<keyword evidence="9" id="KW-0833">Ubl conjugation pathway</keyword>
<dbReference type="InterPro" id="IPR035866">
    <property type="entry name" value="SOCS7_SH2"/>
</dbReference>
<evidence type="ECO:0000256" key="15">
    <source>
        <dbReference type="ARBA" id="ARBA00070642"/>
    </source>
</evidence>
<dbReference type="GO" id="GO:0005942">
    <property type="term" value="C:phosphatidylinositol 3-kinase complex"/>
    <property type="evidence" value="ECO:0007669"/>
    <property type="project" value="TreeGrafter"/>
</dbReference>
<evidence type="ECO:0000256" key="13">
    <source>
        <dbReference type="ARBA" id="ARBA00059017"/>
    </source>
</evidence>
<evidence type="ECO:0000256" key="16">
    <source>
        <dbReference type="PROSITE-ProRule" id="PRU00191"/>
    </source>
</evidence>
<feature type="region of interest" description="Disordered" evidence="17">
    <location>
        <begin position="189"/>
        <end position="258"/>
    </location>
</feature>
<feature type="compositionally biased region" description="Polar residues" evidence="17">
    <location>
        <begin position="213"/>
        <end position="229"/>
    </location>
</feature>
<dbReference type="Gene3D" id="3.30.505.10">
    <property type="entry name" value="SH2 domain"/>
    <property type="match status" value="1"/>
</dbReference>
<feature type="compositionally biased region" description="Basic and acidic residues" evidence="17">
    <location>
        <begin position="338"/>
        <end position="348"/>
    </location>
</feature>
<feature type="compositionally biased region" description="Polar residues" evidence="17">
    <location>
        <begin position="608"/>
        <end position="641"/>
    </location>
</feature>
<feature type="compositionally biased region" description="Polar residues" evidence="17">
    <location>
        <begin position="1"/>
        <end position="10"/>
    </location>
</feature>
<dbReference type="InterPro" id="IPR037346">
    <property type="entry name" value="SOCS7_SOCS"/>
</dbReference>
<evidence type="ECO:0000256" key="12">
    <source>
        <dbReference type="ARBA" id="ARBA00023242"/>
    </source>
</evidence>
<feature type="compositionally biased region" description="Polar residues" evidence="17">
    <location>
        <begin position="237"/>
        <end position="252"/>
    </location>
</feature>
<dbReference type="InterPro" id="IPR001496">
    <property type="entry name" value="SOCS_box"/>
</dbReference>
<dbReference type="GO" id="GO:0046935">
    <property type="term" value="F:1-phosphatidylinositol-3-kinase regulator activity"/>
    <property type="evidence" value="ECO:0007669"/>
    <property type="project" value="TreeGrafter"/>
</dbReference>
<evidence type="ECO:0000313" key="21">
    <source>
        <dbReference type="RefSeq" id="XP_022323855.1"/>
    </source>
</evidence>
<feature type="region of interest" description="Disordered" evidence="17">
    <location>
        <begin position="321"/>
        <end position="407"/>
    </location>
</feature>
<dbReference type="GeneID" id="111124889"/>
<dbReference type="PROSITE" id="PS50001">
    <property type="entry name" value="SH2"/>
    <property type="match status" value="1"/>
</dbReference>
<dbReference type="Proteomes" id="UP000694844">
    <property type="component" value="Chromosome 3"/>
</dbReference>
<keyword evidence="5" id="KW-1003">Cell membrane</keyword>
<evidence type="ECO:0000256" key="7">
    <source>
        <dbReference type="ARBA" id="ARBA00022604"/>
    </source>
</evidence>
<feature type="region of interest" description="Disordered" evidence="17">
    <location>
        <begin position="859"/>
        <end position="926"/>
    </location>
</feature>
<evidence type="ECO:0000259" key="18">
    <source>
        <dbReference type="PROSITE" id="PS50001"/>
    </source>
</evidence>
<evidence type="ECO:0000256" key="9">
    <source>
        <dbReference type="ARBA" id="ARBA00022786"/>
    </source>
</evidence>
<feature type="region of interest" description="Disordered" evidence="17">
    <location>
        <begin position="582"/>
        <end position="641"/>
    </location>
</feature>
<dbReference type="OrthoDB" id="5979828at2759"/>
<reference evidence="21 22" key="1">
    <citation type="submission" date="2025-04" db="UniProtKB">
        <authorList>
            <consortium name="RefSeq"/>
        </authorList>
    </citation>
    <scope>IDENTIFICATION</scope>
    <source>
        <tissue evidence="21 22">Whole sample</tissue>
    </source>
</reference>
<proteinExistence type="predicted"/>
<gene>
    <name evidence="21 22" type="primary">LOC111124889</name>
</gene>
<dbReference type="Pfam" id="PF00017">
    <property type="entry name" value="SH2"/>
    <property type="match status" value="1"/>
</dbReference>
<feature type="region of interest" description="Disordered" evidence="17">
    <location>
        <begin position="535"/>
        <end position="559"/>
    </location>
</feature>
<dbReference type="SMART" id="SM00252">
    <property type="entry name" value="SH2"/>
    <property type="match status" value="1"/>
</dbReference>
<dbReference type="GO" id="GO:0046854">
    <property type="term" value="P:phosphatidylinositol phosphate biosynthetic process"/>
    <property type="evidence" value="ECO:0007669"/>
    <property type="project" value="TreeGrafter"/>
</dbReference>
<evidence type="ECO:0000256" key="6">
    <source>
        <dbReference type="ARBA" id="ARBA00022490"/>
    </source>
</evidence>
<dbReference type="GO" id="GO:0035556">
    <property type="term" value="P:intracellular signal transduction"/>
    <property type="evidence" value="ECO:0007669"/>
    <property type="project" value="InterPro"/>
</dbReference>
<dbReference type="PANTHER" id="PTHR10155:SF5">
    <property type="entry name" value="SUPPRESSOR OF CYTOKINE SIGNALING 7"/>
    <property type="match status" value="1"/>
</dbReference>
<evidence type="ECO:0000313" key="22">
    <source>
        <dbReference type="RefSeq" id="XP_022323856.1"/>
    </source>
</evidence>
<sequence length="1164" mass="130126">MATGQSSKSATLPPRTQPPKPGNQRNKLSSPSFNRSLFGRLVQKLRFRNRDNDSEFPEPQNVEGLYFKRKMSPEHKETSGDGPFARTDVRRSQSDRSCQRPVELRKKNGAFPKLRRSRHSKEITEVLPSVEKTAAAPMEEVTNDFIISDAAGIDLDEGNKEETIPVLEDMDPGYETLDEVREKMRNLKLKKLKEEGEGEGGGKTLVPTHRRTQSTGQQEDARGSQNEFEISTKEKTGMNSSHSDVNRPSSQHLDSKNHLLPSLASNLLSVRSGSCPLHSENSLQTANMGSPIKSENCLSQGGVVWKDTEDVYANPSIVHKKSKHVRDSGEMVRSNKAIHREKSVEKEPPPLPERQYSVQTSGETGSEEAANEDSNLSLRLKDQTSTDTQETNSESVEVRLDPMMDEGSGYSTCGATMRLESMEEDGGGYSSCGDISLAPLRRRERIYEEIKDQDIDKSQCEEDNMCSVSYQSYVRKERPYEEVKDLQMDSGIHNSSSGTDFFAQVMNHFDSLSENVASSAGVCVSCTDDLETDCCESDKTSEETPGWNDERFTSSSKTDSAINDLSISLDYPISNINSFASSAEQQDTVKPESLNRETTKQSEHTDCRPQSTSAATGALESGNSQAALESGNSQADSHTESLPNSFTVVQHTPPLETSYEEDADLVLENLQSQAVPSCVSSIENLLDYERGIEDDNSKEATDTDSCSPMTGSGVKNWEEIPYADADGLGVDGLPSTLPEDGYSECSDLLLENSTRSLVITELDLVCSQDSQISASETTVTPVQTEIKTSASDNTVEDESVNSLLGATGVDLKTENSENVPDKDAQVVWRAKGLPYKSIPSFYYDEEPVHMSLSELGMTEKFSKHSREKEKHKKKEKEEKSSSNLGQQSSETSSQVKVSNSGVKVRDSSFRQTAVHKNPESRRTYPMGMAKSLESEIVHKHDKDQAETKLSRSATSCEKPIRDVKAKSSFVEPITLPEIPKFNQNSELRCRKDFLESMKQLKDCGWYWGPLSWDEAEIKLLNKPDGSFLVRDSSDERYILSLSFNMNGHVHHTRIEHHKGKFSFWSQPDSLGKSTIKDFIEQCVRNSRNGQFLYFIRPSGPGAPPMPVHLLHPVSRFRQMQSLQHMCRFQILQIVRRDHIDRLPIPRSIKDYLRQSQYYVEYLED</sequence>
<feature type="compositionally biased region" description="Basic and acidic residues" evidence="17">
    <location>
        <begin position="87"/>
        <end position="99"/>
    </location>
</feature>
<comment type="subunit">
    <text evidence="14">Substrate-recognition component of the ECS(SOCS7) complex, composed of SOCS7, CUL5, ELOB, ELOC and RNF7/RBX2. Interacts, via the third proline-rich region, with the second SH3 domain of the adapter protein NCK1. Also interacts with GRB2, INSR, PLCG1, SORBS3/vinexin, and phosphorylated STAT3 and STAT5. Interacts with SEPT6. Interacts with phosphorylated IRS4 and PIK3R1.</text>
</comment>
<dbReference type="GO" id="GO:0005886">
    <property type="term" value="C:plasma membrane"/>
    <property type="evidence" value="ECO:0007669"/>
    <property type="project" value="UniProtKB-SubCell"/>
</dbReference>
<feature type="region of interest" description="Disordered" evidence="17">
    <location>
        <begin position="1"/>
        <end position="99"/>
    </location>
</feature>
<keyword evidence="11" id="KW-0472">Membrane</keyword>
<dbReference type="CDD" id="cd03741">
    <property type="entry name" value="SOCS_SOCS7"/>
    <property type="match status" value="1"/>
</dbReference>
<keyword evidence="7" id="KW-0341">Growth regulation</keyword>
<feature type="domain" description="SOCS box" evidence="19">
    <location>
        <begin position="1108"/>
        <end position="1158"/>
    </location>
</feature>
<keyword evidence="20" id="KW-1185">Reference proteome</keyword>
<dbReference type="AlphaFoldDB" id="A0A8B8D8A2"/>
<keyword evidence="12" id="KW-0539">Nucleus</keyword>
<feature type="compositionally biased region" description="Polar residues" evidence="17">
    <location>
        <begin position="883"/>
        <end position="901"/>
    </location>
</feature>
<evidence type="ECO:0000259" key="19">
    <source>
        <dbReference type="PROSITE" id="PS50225"/>
    </source>
</evidence>
<feature type="compositionally biased region" description="Polar residues" evidence="17">
    <location>
        <begin position="385"/>
        <end position="395"/>
    </location>
</feature>
<protein>
    <recommendedName>
        <fullName evidence="15">Suppressor of cytokine signaling 7</fullName>
    </recommendedName>
</protein>
<feature type="region of interest" description="Disordered" evidence="17">
    <location>
        <begin position="694"/>
        <end position="715"/>
    </location>
</feature>
<dbReference type="KEGG" id="cvn:111124889"/>
<evidence type="ECO:0000256" key="2">
    <source>
        <dbReference type="ARBA" id="ARBA00004413"/>
    </source>
</evidence>
<evidence type="ECO:0000256" key="11">
    <source>
        <dbReference type="ARBA" id="ARBA00023136"/>
    </source>
</evidence>
<evidence type="ECO:0000256" key="14">
    <source>
        <dbReference type="ARBA" id="ARBA00062788"/>
    </source>
</evidence>
<evidence type="ECO:0000256" key="5">
    <source>
        <dbReference type="ARBA" id="ARBA00022475"/>
    </source>
</evidence>
<feature type="compositionally biased region" description="Polar residues" evidence="17">
    <location>
        <begin position="23"/>
        <end position="35"/>
    </location>
</feature>
<dbReference type="FunFam" id="3.30.505.10:FF:000029">
    <property type="entry name" value="Suppressor of cytokine signaling 7"/>
    <property type="match status" value="1"/>
</dbReference>
<dbReference type="SMART" id="SM00969">
    <property type="entry name" value="SOCS_box"/>
    <property type="match status" value="1"/>
</dbReference>
<dbReference type="InterPro" id="IPR000980">
    <property type="entry name" value="SH2"/>
</dbReference>
<dbReference type="RefSeq" id="XP_022323856.1">
    <property type="nucleotide sequence ID" value="XM_022468148.1"/>
</dbReference>
<evidence type="ECO:0000256" key="1">
    <source>
        <dbReference type="ARBA" id="ARBA00004123"/>
    </source>
</evidence>
<evidence type="ECO:0000256" key="3">
    <source>
        <dbReference type="ARBA" id="ARBA00004496"/>
    </source>
</evidence>
<dbReference type="SMART" id="SM00253">
    <property type="entry name" value="SOCS"/>
    <property type="match status" value="1"/>
</dbReference>
<keyword evidence="8" id="KW-0734">Signal transduction inhibitor</keyword>
<dbReference type="PANTHER" id="PTHR10155">
    <property type="entry name" value="PHOSPHATIDYLINOSITOL 3-KINASE REGULATORY SUBUNIT"/>
    <property type="match status" value="1"/>
</dbReference>
<dbReference type="PROSITE" id="PS50225">
    <property type="entry name" value="SOCS"/>
    <property type="match status" value="1"/>
</dbReference>
<dbReference type="RefSeq" id="XP_022323855.1">
    <property type="nucleotide sequence ID" value="XM_022468147.1"/>
</dbReference>
<evidence type="ECO:0000256" key="17">
    <source>
        <dbReference type="SAM" id="MobiDB-lite"/>
    </source>
</evidence>
<dbReference type="InterPro" id="IPR036860">
    <property type="entry name" value="SH2_dom_sf"/>
</dbReference>
<dbReference type="GO" id="GO:0005634">
    <property type="term" value="C:nucleus"/>
    <property type="evidence" value="ECO:0007669"/>
    <property type="project" value="UniProtKB-SubCell"/>
</dbReference>
<dbReference type="SUPFAM" id="SSF158235">
    <property type="entry name" value="SOCS box-like"/>
    <property type="match status" value="1"/>
</dbReference>
<feature type="compositionally biased region" description="Basic and acidic residues" evidence="17">
    <location>
        <begin position="587"/>
        <end position="607"/>
    </location>
</feature>
<evidence type="ECO:0000256" key="4">
    <source>
        <dbReference type="ARBA" id="ARBA00004906"/>
    </source>
</evidence>
<dbReference type="SUPFAM" id="SSF55550">
    <property type="entry name" value="SH2 domain"/>
    <property type="match status" value="1"/>
</dbReference>
<dbReference type="CDD" id="cd10388">
    <property type="entry name" value="SH2_SOCS7"/>
    <property type="match status" value="1"/>
</dbReference>
<name>A0A8B8D8A2_CRAVI</name>
<dbReference type="GO" id="GO:0005737">
    <property type="term" value="C:cytoplasm"/>
    <property type="evidence" value="ECO:0007669"/>
    <property type="project" value="UniProtKB-SubCell"/>
</dbReference>
<organism evidence="20 21">
    <name type="scientific">Crassostrea virginica</name>
    <name type="common">Eastern oyster</name>
    <dbReference type="NCBI Taxonomy" id="6565"/>
    <lineage>
        <taxon>Eukaryota</taxon>
        <taxon>Metazoa</taxon>
        <taxon>Spiralia</taxon>
        <taxon>Lophotrochozoa</taxon>
        <taxon>Mollusca</taxon>
        <taxon>Bivalvia</taxon>
        <taxon>Autobranchia</taxon>
        <taxon>Pteriomorphia</taxon>
        <taxon>Ostreida</taxon>
        <taxon>Ostreoidea</taxon>
        <taxon>Ostreidae</taxon>
        <taxon>Crassostrea</taxon>
    </lineage>
</organism>
<dbReference type="InterPro" id="IPR036036">
    <property type="entry name" value="SOCS_box-like_dom_sf"/>
</dbReference>
<comment type="pathway">
    <text evidence="4">Protein modification; protein ubiquitination.</text>
</comment>
<feature type="domain" description="SH2" evidence="18">
    <location>
        <begin position="1005"/>
        <end position="1113"/>
    </location>
</feature>
<dbReference type="GO" id="GO:0009968">
    <property type="term" value="P:negative regulation of signal transduction"/>
    <property type="evidence" value="ECO:0007669"/>
    <property type="project" value="UniProtKB-KW"/>
</dbReference>
<comment type="function">
    <text evidence="13">Substrate-recognition component of a cullin-5-RING E3 ubiquitin-protein ligase complex (ECS complex, also named CRL5 complex), which mediates the ubiquitination and subsequent proteasomal degradation of target proteins, such as DAB1 and IRS1. Specifically recognizes and binds phosphorylated proteins via its SH2 domain, promoting their ubiquitination. The ECS(SOCS7) complex acts as a key regulator of reelin signaling by mediating ubiquitination and degradation of phosphorylated DAB1 in the cortical plate of the developing cerebral cortex, thereby regulating neuron positioning during cortex development. Functions in insulin signaling and glucose homeostasis through IRS1 ubiquitination and subsequent proteasomal degradation. Also inhibits prolactin, growth hormone and leptin signaling by preventing STAT3 and STAT5 activation, sequestering them in the cytoplasm and reducing their binding to DNA.</text>
</comment>
<keyword evidence="10 16" id="KW-0727">SH2 domain</keyword>
<evidence type="ECO:0000256" key="10">
    <source>
        <dbReference type="ARBA" id="ARBA00022999"/>
    </source>
</evidence>
<feature type="compositionally biased region" description="Basic and acidic residues" evidence="17">
    <location>
        <begin position="536"/>
        <end position="552"/>
    </location>
</feature>
<comment type="subcellular location">
    <subcellularLocation>
        <location evidence="2">Cell membrane</location>
        <topology evidence="2">Peripheral membrane protein</topology>
        <orientation evidence="2">Cytoplasmic side</orientation>
    </subcellularLocation>
    <subcellularLocation>
        <location evidence="3">Cytoplasm</location>
    </subcellularLocation>
    <subcellularLocation>
        <location evidence="1">Nucleus</location>
    </subcellularLocation>
</comment>